<evidence type="ECO:0000313" key="1">
    <source>
        <dbReference type="EMBL" id="WAR05006.1"/>
    </source>
</evidence>
<gene>
    <name evidence="1" type="ORF">MAR_020375</name>
</gene>
<protein>
    <submittedName>
        <fullName evidence="1">Uncharacterized protein</fullName>
    </submittedName>
</protein>
<dbReference type="EMBL" id="CP111016">
    <property type="protein sequence ID" value="WAR05006.1"/>
    <property type="molecule type" value="Genomic_DNA"/>
</dbReference>
<reference evidence="1" key="1">
    <citation type="submission" date="2022-11" db="EMBL/GenBank/DDBJ databases">
        <title>Centuries of genome instability and evolution in soft-shell clam transmissible cancer (bioRxiv).</title>
        <authorList>
            <person name="Hart S.F.M."/>
            <person name="Yonemitsu M.A."/>
            <person name="Giersch R.M."/>
            <person name="Beal B.F."/>
            <person name="Arriagada G."/>
            <person name="Davis B.W."/>
            <person name="Ostrander E.A."/>
            <person name="Goff S.P."/>
            <person name="Metzger M.J."/>
        </authorList>
    </citation>
    <scope>NUCLEOTIDE SEQUENCE</scope>
    <source>
        <strain evidence="1">MELC-2E11</strain>
        <tissue evidence="1">Siphon/mantle</tissue>
    </source>
</reference>
<dbReference type="Proteomes" id="UP001164746">
    <property type="component" value="Chromosome 5"/>
</dbReference>
<keyword evidence="2" id="KW-1185">Reference proteome</keyword>
<sequence length="548" mass="61826">MSYEEYISNLKTLSADEIHYKKTLKEGGRSIKAQNGDKTSESKRKCINPNITITTYDDVQQGSISPVKDITGDILIIVEDNPKTADKAFKSVRRKVDKNVIIKSCSREQISITICTTLEIFVLRVLKSRITALQMLYDQLNPAQFQINQAQTKTRLPINGENGVQVDSTVRSKRPIEDVGSTSIIRSGKRFREKECTGSESWSISDKQRIEMIKDTLHEAHALYRRSRISQDESPFEEADVPILSVKLAESLYIIDDRIYGCGFRNSTLEVFVNVSQGVMSDKEVEKIGLKVGAAAKEFDVFETEVKVGRYEQVNYCSCQVGTRIKNDVGQFATLGGFARKEGELHVLLARHFADPAHVRSIHYVDGRLGNRLLARVLSGSHRGIYDISVAKVSPNISANTMFRDSEGQPMNSSLMDMSTVNRRDLCERHVHFWADEQQPRVGKIVIPDFDERSSDTRYVLIKELLEFSEEHNELRPRRLCKMGHSGAIFCSDDIDGQCVHVCTMLMGSINNRDMANNPNVQGEYTSFPLNQGITQLNEEHGGDFHIC</sequence>
<evidence type="ECO:0000313" key="2">
    <source>
        <dbReference type="Proteomes" id="UP001164746"/>
    </source>
</evidence>
<name>A0ABY7ECX5_MYAAR</name>
<proteinExistence type="predicted"/>
<accession>A0ABY7ECX5</accession>
<organism evidence="1 2">
    <name type="scientific">Mya arenaria</name>
    <name type="common">Soft-shell clam</name>
    <dbReference type="NCBI Taxonomy" id="6604"/>
    <lineage>
        <taxon>Eukaryota</taxon>
        <taxon>Metazoa</taxon>
        <taxon>Spiralia</taxon>
        <taxon>Lophotrochozoa</taxon>
        <taxon>Mollusca</taxon>
        <taxon>Bivalvia</taxon>
        <taxon>Autobranchia</taxon>
        <taxon>Heteroconchia</taxon>
        <taxon>Euheterodonta</taxon>
        <taxon>Imparidentia</taxon>
        <taxon>Neoheterodontei</taxon>
        <taxon>Myida</taxon>
        <taxon>Myoidea</taxon>
        <taxon>Myidae</taxon>
        <taxon>Mya</taxon>
    </lineage>
</organism>